<sequence>MRFLLHICTFKTATKWAVMSERGDADCEFQMRSGVKKYIVIVYIVIIKLYVL</sequence>
<name>A0A6C0H2J8_9ZZZZ</name>
<reference evidence="1" key="1">
    <citation type="journal article" date="2020" name="Nature">
        <title>Giant virus diversity and host interactions through global metagenomics.</title>
        <authorList>
            <person name="Schulz F."/>
            <person name="Roux S."/>
            <person name="Paez-Espino D."/>
            <person name="Jungbluth S."/>
            <person name="Walsh D.A."/>
            <person name="Denef V.J."/>
            <person name="McMahon K.D."/>
            <person name="Konstantinidis K.T."/>
            <person name="Eloe-Fadrosh E.A."/>
            <person name="Kyrpides N.C."/>
            <person name="Woyke T."/>
        </authorList>
    </citation>
    <scope>NUCLEOTIDE SEQUENCE</scope>
    <source>
        <strain evidence="1">GVMAG-M-3300023179-59</strain>
    </source>
</reference>
<evidence type="ECO:0000313" key="1">
    <source>
        <dbReference type="EMBL" id="QHT74637.1"/>
    </source>
</evidence>
<organism evidence="1">
    <name type="scientific">viral metagenome</name>
    <dbReference type="NCBI Taxonomy" id="1070528"/>
    <lineage>
        <taxon>unclassified sequences</taxon>
        <taxon>metagenomes</taxon>
        <taxon>organismal metagenomes</taxon>
    </lineage>
</organism>
<proteinExistence type="predicted"/>
<dbReference type="AlphaFoldDB" id="A0A6C0H2J8"/>
<dbReference type="EMBL" id="MN739853">
    <property type="protein sequence ID" value="QHT74637.1"/>
    <property type="molecule type" value="Genomic_DNA"/>
</dbReference>
<protein>
    <submittedName>
        <fullName evidence="1">Uncharacterized protein</fullName>
    </submittedName>
</protein>
<accession>A0A6C0H2J8</accession>